<dbReference type="PANTHER" id="PTHR28657:SF2">
    <property type="entry name" value="INDOLEAMINE 2,3-DIOXYGENASE 1"/>
    <property type="match status" value="1"/>
</dbReference>
<keyword evidence="5" id="KW-0349">Heme</keyword>
<organism evidence="7 8">
    <name type="scientific">Echinops telfairi</name>
    <name type="common">Lesser hedgehog tenrec</name>
    <dbReference type="NCBI Taxonomy" id="9371"/>
    <lineage>
        <taxon>Eukaryota</taxon>
        <taxon>Metazoa</taxon>
        <taxon>Chordata</taxon>
        <taxon>Craniata</taxon>
        <taxon>Vertebrata</taxon>
        <taxon>Euteleostomi</taxon>
        <taxon>Mammalia</taxon>
        <taxon>Eutheria</taxon>
        <taxon>Afrotheria</taxon>
        <taxon>Tenrecidae</taxon>
        <taxon>Tenrecinae</taxon>
        <taxon>Echinops</taxon>
    </lineage>
</organism>
<comment type="subcellular location">
    <subcellularLocation>
        <location evidence="5">Cytoplasm</location>
        <location evidence="5">Cytosol</location>
    </subcellularLocation>
</comment>
<proteinExistence type="inferred from homology"/>
<dbReference type="RefSeq" id="XP_030740522.1">
    <property type="nucleotide sequence ID" value="XM_030884662.2"/>
</dbReference>
<dbReference type="InterPro" id="IPR037217">
    <property type="entry name" value="Trp/Indoleamine_2_3_dOase-like"/>
</dbReference>
<comment type="catalytic activity">
    <reaction evidence="5">
        <text>D-tryptophan + O2 = N-formyl-D-kynurenine</text>
        <dbReference type="Rhea" id="RHEA:14189"/>
        <dbReference type="ChEBI" id="CHEBI:15379"/>
        <dbReference type="ChEBI" id="CHEBI:57719"/>
        <dbReference type="ChEBI" id="CHEBI:60051"/>
        <dbReference type="EC" id="1.13.11.52"/>
    </reaction>
</comment>
<dbReference type="EC" id="1.13.11.52" evidence="5"/>
<dbReference type="SUPFAM" id="SSF140959">
    <property type="entry name" value="Indolic compounds 2,3-dioxygenase-like"/>
    <property type="match status" value="1"/>
</dbReference>
<keyword evidence="5" id="KW-0963">Cytoplasm</keyword>
<keyword evidence="3 5" id="KW-0408">Iron</keyword>
<evidence type="ECO:0000256" key="3">
    <source>
        <dbReference type="ARBA" id="ARBA00023004"/>
    </source>
</evidence>
<protein>
    <recommendedName>
        <fullName evidence="5">Indoleamine 2,3-dioxygenase 1</fullName>
        <shortName evidence="5">IDO-1</shortName>
        <ecNumber evidence="5">1.13.11.52</ecNumber>
    </recommendedName>
</protein>
<comment type="subunit">
    <text evidence="5">Monomer.</text>
</comment>
<dbReference type="Gene3D" id="1.20.58.480">
    <property type="match status" value="1"/>
</dbReference>
<reference evidence="8" key="1">
    <citation type="submission" date="2025-08" db="UniProtKB">
        <authorList>
            <consortium name="RefSeq"/>
        </authorList>
    </citation>
    <scope>IDENTIFICATION</scope>
</reference>
<dbReference type="GeneID" id="101651677"/>
<dbReference type="Pfam" id="PF01231">
    <property type="entry name" value="IDO"/>
    <property type="match status" value="1"/>
</dbReference>
<dbReference type="PROSITE" id="PS00876">
    <property type="entry name" value="IDO_1"/>
    <property type="match status" value="1"/>
</dbReference>
<comment type="catalytic activity">
    <reaction evidence="5">
        <text>L-tryptophan + O2 = N-formyl-L-kynurenine</text>
        <dbReference type="Rhea" id="RHEA:24536"/>
        <dbReference type="ChEBI" id="CHEBI:15379"/>
        <dbReference type="ChEBI" id="CHEBI:57912"/>
        <dbReference type="ChEBI" id="CHEBI:58629"/>
    </reaction>
</comment>
<name>A0ABM1VIV6_ECHTE</name>
<comment type="similarity">
    <text evidence="1 5">Belongs to the indoleamine 2,3-dioxygenase family.</text>
</comment>
<dbReference type="PROSITE" id="PS00877">
    <property type="entry name" value="IDO_2"/>
    <property type="match status" value="1"/>
</dbReference>
<dbReference type="PANTHER" id="PTHR28657">
    <property type="entry name" value="INDOLEAMINE 2,3-DIOXYGENASE"/>
    <property type="match status" value="1"/>
</dbReference>
<keyword evidence="4 5" id="KW-0823">Tryptophan catabolism</keyword>
<keyword evidence="5" id="KW-0391">Immunity</keyword>
<dbReference type="Proteomes" id="UP000694863">
    <property type="component" value="Unplaced"/>
</dbReference>
<accession>A0ABM1VIV6</accession>
<sequence>MAQAKLCPTEGSWKIDEVFQIDKELAFALPSPQENLPDKYAGWMCIAKNLPELIERDELRARVKEVPELSIDDLTEHKSQRLAHLALGYITMGYVWNKGDEDVRKILPRNIAVPYCKLSAKLGLRPILAYADCVLANWKKKDPNGPMIYENLDILFFFPGDGCDRGFFLVSLLVELAAASAIKKIPDLFNAMIKQDLVKCKDALRVIKSCQLDALEVFKQIHKHVDPTIFYNVLRTYLSGWKGSSLLPEGLLYEGVWDTPKQFSGGSAGQSSVFQCFDALLGIRHSDGSAAGFLQEMRTYMPPAHKAFLESLEKGPSIRKFVLSKGDRCLKDAYNECVGAMVSLRDYHLGIVDTYITKPAREKQKGKQDPEDSSNQSETENKGTGGTNIMTFLQAIRDSTKTFLLV</sequence>
<evidence type="ECO:0000313" key="8">
    <source>
        <dbReference type="RefSeq" id="XP_030740522.1"/>
    </source>
</evidence>
<evidence type="ECO:0000256" key="2">
    <source>
        <dbReference type="ARBA" id="ARBA00022723"/>
    </source>
</evidence>
<feature type="compositionally biased region" description="Basic and acidic residues" evidence="6">
    <location>
        <begin position="360"/>
        <end position="370"/>
    </location>
</feature>
<keyword evidence="5" id="KW-0223">Dioxygenase</keyword>
<evidence type="ECO:0000256" key="1">
    <source>
        <dbReference type="ARBA" id="ARBA00007119"/>
    </source>
</evidence>
<keyword evidence="7" id="KW-1185">Reference proteome</keyword>
<evidence type="ECO:0000256" key="6">
    <source>
        <dbReference type="SAM" id="MobiDB-lite"/>
    </source>
</evidence>
<keyword evidence="2 5" id="KW-0479">Metal-binding</keyword>
<evidence type="ECO:0000313" key="7">
    <source>
        <dbReference type="Proteomes" id="UP000694863"/>
    </source>
</evidence>
<evidence type="ECO:0000256" key="4">
    <source>
        <dbReference type="ARBA" id="ARBA00023079"/>
    </source>
</evidence>
<feature type="region of interest" description="Disordered" evidence="6">
    <location>
        <begin position="360"/>
        <end position="386"/>
    </location>
</feature>
<dbReference type="InterPro" id="IPR000898">
    <property type="entry name" value="Indolamine_dOase"/>
</dbReference>
<gene>
    <name evidence="8" type="primary">LOC101651677</name>
</gene>
<comment type="function">
    <text evidence="5">Catalyzes the first and rate limiting step of the catabolism of tryptophan along the kynurenine pathway. Involved in immune regulation.</text>
</comment>
<keyword evidence="5" id="KW-0560">Oxidoreductase</keyword>
<evidence type="ECO:0000256" key="5">
    <source>
        <dbReference type="RuleBase" id="RU369119"/>
    </source>
</evidence>